<reference evidence="2 4" key="1">
    <citation type="submission" date="2020-01" db="EMBL/GenBank/DDBJ databases">
        <authorList>
            <consortium name="DOE Joint Genome Institute"/>
            <person name="Haridas S."/>
            <person name="Albert R."/>
            <person name="Binder M."/>
            <person name="Bloem J."/>
            <person name="Labutti K."/>
            <person name="Salamov A."/>
            <person name="Andreopoulos B."/>
            <person name="Baker S.E."/>
            <person name="Barry K."/>
            <person name="Bills G."/>
            <person name="Bluhm B.H."/>
            <person name="Cannon C."/>
            <person name="Castanera R."/>
            <person name="Culley D.E."/>
            <person name="Daum C."/>
            <person name="Ezra D."/>
            <person name="Gonzalez J.B."/>
            <person name="Henrissat B."/>
            <person name="Kuo A."/>
            <person name="Liang C."/>
            <person name="Lipzen A."/>
            <person name="Lutzoni F."/>
            <person name="Magnuson J."/>
            <person name="Mondo S."/>
            <person name="Nolan M."/>
            <person name="Ohm R."/>
            <person name="Pangilinan J."/>
            <person name="Park H.-J."/>
            <person name="Ramirez L."/>
            <person name="Alfaro M."/>
            <person name="Sun H."/>
            <person name="Tritt A."/>
            <person name="Yoshinaga Y."/>
            <person name="Zwiers L.-H."/>
            <person name="Turgeon B.G."/>
            <person name="Goodwin S.B."/>
            <person name="Spatafora J.W."/>
            <person name="Crous P.W."/>
            <person name="Grigoriev I.V."/>
        </authorList>
    </citation>
    <scope>NUCLEOTIDE SEQUENCE</scope>
    <source>
        <strain evidence="2 4">CBS 781.70</strain>
    </source>
</reference>
<accession>A0A6G1G7J0</accession>
<dbReference type="Proteomes" id="UP000504638">
    <property type="component" value="Unplaced"/>
</dbReference>
<dbReference type="OrthoDB" id="5393654at2759"/>
<evidence type="ECO:0000313" key="2">
    <source>
        <dbReference type="EMBL" id="KAF1814037.1"/>
    </source>
</evidence>
<reference evidence="4" key="2">
    <citation type="submission" date="2020-04" db="EMBL/GenBank/DDBJ databases">
        <authorList>
            <consortium name="NCBI Genome Project"/>
        </authorList>
    </citation>
    <scope>NUCLEOTIDE SEQUENCE</scope>
    <source>
        <strain evidence="4">CBS 781.70</strain>
    </source>
</reference>
<evidence type="ECO:0000313" key="4">
    <source>
        <dbReference type="RefSeq" id="XP_033535668.1"/>
    </source>
</evidence>
<proteinExistence type="predicted"/>
<dbReference type="PANTHER" id="PTHR35179">
    <property type="entry name" value="PROTEIN CBG02620"/>
    <property type="match status" value="1"/>
</dbReference>
<feature type="region of interest" description="Disordered" evidence="1">
    <location>
        <begin position="1"/>
        <end position="28"/>
    </location>
</feature>
<protein>
    <submittedName>
        <fullName evidence="2 4">Geranylgeranyl pyrophosphate synthetase</fullName>
    </submittedName>
</protein>
<gene>
    <name evidence="2 4" type="ORF">P152DRAFT_501877</name>
</gene>
<dbReference type="RefSeq" id="XP_033535668.1">
    <property type="nucleotide sequence ID" value="XM_033682326.1"/>
</dbReference>
<dbReference type="EMBL" id="ML975154">
    <property type="protein sequence ID" value="KAF1814037.1"/>
    <property type="molecule type" value="Genomic_DNA"/>
</dbReference>
<dbReference type="AlphaFoldDB" id="A0A6G1G7J0"/>
<evidence type="ECO:0000313" key="3">
    <source>
        <dbReference type="Proteomes" id="UP000504638"/>
    </source>
</evidence>
<name>A0A6G1G7J0_9PEZI</name>
<dbReference type="GeneID" id="54422896"/>
<dbReference type="PANTHER" id="PTHR35179:SF2">
    <property type="entry name" value="START DOMAIN-CONTAINING PROTEIN"/>
    <property type="match status" value="1"/>
</dbReference>
<keyword evidence="3" id="KW-1185">Reference proteome</keyword>
<sequence>MLGQYRRGPGGRNWRTSAPKKVETPSPPYGTLLKSIEVKDLDGESTSFSQTATITDSRLVASYNWVDGNTVEPTILVPGKPPRWTPLTEAMNLAQDSGEYFRDKNAARYPKHPMEPAVLALLATDPAVRTKLDVIGCGSTIGNLLRFVRGKDKPFRMLVELVQDTVFFIRRENSPTELLHDVYGYGHTFPEVYTSWEPDVKGSASHQRLVRYSFGGLQLIVRFEGDGYLAKSPSSSEASQDASVDDLISGLPVAANISEKVSSGTKLKVQRAGEVVDQDFIFDLKTRSVNKKNDQDTLGEELPRMWVSQIPNFILAYHTRGVFHDIEVSDVHQDVEEWEKTHNQQLSKLAALIHRIIVEVRGRPDGKLELCNDGSGELEFREQRSEAGDALSVETKALWVKDVDSDEPDIVWAADDDYTACTESCGYCGQCTY</sequence>
<organism evidence="2">
    <name type="scientific">Eremomyces bilateralis CBS 781.70</name>
    <dbReference type="NCBI Taxonomy" id="1392243"/>
    <lineage>
        <taxon>Eukaryota</taxon>
        <taxon>Fungi</taxon>
        <taxon>Dikarya</taxon>
        <taxon>Ascomycota</taxon>
        <taxon>Pezizomycotina</taxon>
        <taxon>Dothideomycetes</taxon>
        <taxon>Dothideomycetes incertae sedis</taxon>
        <taxon>Eremomycetales</taxon>
        <taxon>Eremomycetaceae</taxon>
        <taxon>Eremomyces</taxon>
    </lineage>
</organism>
<evidence type="ECO:0000256" key="1">
    <source>
        <dbReference type="SAM" id="MobiDB-lite"/>
    </source>
</evidence>
<reference evidence="4" key="3">
    <citation type="submission" date="2025-04" db="UniProtKB">
        <authorList>
            <consortium name="RefSeq"/>
        </authorList>
    </citation>
    <scope>IDENTIFICATION</scope>
    <source>
        <strain evidence="4">CBS 781.70</strain>
    </source>
</reference>